<feature type="transmembrane region" description="Helical" evidence="1">
    <location>
        <begin position="102"/>
        <end position="122"/>
    </location>
</feature>
<evidence type="ECO:0000313" key="2">
    <source>
        <dbReference type="EMBL" id="NME90225.1"/>
    </source>
</evidence>
<gene>
    <name evidence="2" type="ORF">HF853_11195</name>
</gene>
<keyword evidence="1" id="KW-0812">Transmembrane</keyword>
<sequence length="163" mass="17029">MRNGRILAMSPKQKIALCAFLISLGFAMLCGATLMVTQVALGTFLFAFSLMLSPLAAIFMLLVSWYMNVGSISKALFSLSGTLVLASLAFAVFTPFGTLPRISIPVFMAGTAIGVGAVLLVSPYAKLGGPFKVFHPQSGTAVTTTAPSTASRSSQNHQMIGSC</sequence>
<keyword evidence="1" id="KW-1133">Transmembrane helix</keyword>
<reference evidence="2 3" key="1">
    <citation type="submission" date="2020-04" db="EMBL/GenBank/DDBJ databases">
        <authorList>
            <person name="Hitch T.C.A."/>
            <person name="Wylensek D."/>
            <person name="Clavel T."/>
        </authorList>
    </citation>
    <scope>NUCLEOTIDE SEQUENCE [LARGE SCALE GENOMIC DNA]</scope>
    <source>
        <strain evidence="2 3">BL-383-APC-3D</strain>
    </source>
</reference>
<organism evidence="2 3">
    <name type="scientific">Corynebacterium stationis</name>
    <dbReference type="NCBI Taxonomy" id="1705"/>
    <lineage>
        <taxon>Bacteria</taxon>
        <taxon>Bacillati</taxon>
        <taxon>Actinomycetota</taxon>
        <taxon>Actinomycetes</taxon>
        <taxon>Mycobacteriales</taxon>
        <taxon>Corynebacteriaceae</taxon>
        <taxon>Corynebacterium</taxon>
    </lineage>
</organism>
<accession>A0AB36CMZ3</accession>
<protein>
    <submittedName>
        <fullName evidence="2">Cytochrome C biogenesis protein</fullName>
    </submittedName>
</protein>
<feature type="transmembrane region" description="Helical" evidence="1">
    <location>
        <begin position="75"/>
        <end position="96"/>
    </location>
</feature>
<feature type="transmembrane region" description="Helical" evidence="1">
    <location>
        <begin position="41"/>
        <end position="63"/>
    </location>
</feature>
<keyword evidence="1" id="KW-0472">Membrane</keyword>
<dbReference type="Proteomes" id="UP000544551">
    <property type="component" value="Unassembled WGS sequence"/>
</dbReference>
<evidence type="ECO:0000313" key="3">
    <source>
        <dbReference type="Proteomes" id="UP000544551"/>
    </source>
</evidence>
<evidence type="ECO:0000256" key="1">
    <source>
        <dbReference type="SAM" id="Phobius"/>
    </source>
</evidence>
<dbReference type="EMBL" id="JABAFZ010000010">
    <property type="protein sequence ID" value="NME90225.1"/>
    <property type="molecule type" value="Genomic_DNA"/>
</dbReference>
<name>A0AB36CMZ3_9CORY</name>
<proteinExistence type="predicted"/>
<comment type="caution">
    <text evidence="2">The sequence shown here is derived from an EMBL/GenBank/DDBJ whole genome shotgun (WGS) entry which is preliminary data.</text>
</comment>
<dbReference type="AlphaFoldDB" id="A0AB36CMZ3"/>